<protein>
    <submittedName>
        <fullName evidence="1">Uncharacterized protein</fullName>
    </submittedName>
</protein>
<dbReference type="Proteomes" id="UP000626210">
    <property type="component" value="Unassembled WGS sequence"/>
</dbReference>
<proteinExistence type="predicted"/>
<name>A0ABQ3FXJ4_9BURK</name>
<sequence>MFNNFTSFARGIFGGKKSAKMEARVTEELKEGALRRRLHYGFRSESEYLEHLVTVDVLGKEHVRMINERRLEMVGQVSDNVQTGGAL</sequence>
<comment type="caution">
    <text evidence="1">The sequence shown here is derived from an EMBL/GenBank/DDBJ whole genome shotgun (WGS) entry which is preliminary data.</text>
</comment>
<organism evidence="1 2">
    <name type="scientific">Pseudorhodoferax aquiterrae</name>
    <dbReference type="NCBI Taxonomy" id="747304"/>
    <lineage>
        <taxon>Bacteria</taxon>
        <taxon>Pseudomonadati</taxon>
        <taxon>Pseudomonadota</taxon>
        <taxon>Betaproteobacteria</taxon>
        <taxon>Burkholderiales</taxon>
        <taxon>Comamonadaceae</taxon>
    </lineage>
</organism>
<gene>
    <name evidence="1" type="ORF">GCM10007320_08940</name>
</gene>
<evidence type="ECO:0000313" key="2">
    <source>
        <dbReference type="Proteomes" id="UP000626210"/>
    </source>
</evidence>
<reference evidence="2" key="1">
    <citation type="journal article" date="2019" name="Int. J. Syst. Evol. Microbiol.">
        <title>The Global Catalogue of Microorganisms (GCM) 10K type strain sequencing project: providing services to taxonomists for standard genome sequencing and annotation.</title>
        <authorList>
            <consortium name="The Broad Institute Genomics Platform"/>
            <consortium name="The Broad Institute Genome Sequencing Center for Infectious Disease"/>
            <person name="Wu L."/>
            <person name="Ma J."/>
        </authorList>
    </citation>
    <scope>NUCLEOTIDE SEQUENCE [LARGE SCALE GENOMIC DNA]</scope>
    <source>
        <strain evidence="2">KCTC 23314</strain>
    </source>
</reference>
<evidence type="ECO:0000313" key="1">
    <source>
        <dbReference type="EMBL" id="GHC72810.1"/>
    </source>
</evidence>
<keyword evidence="2" id="KW-1185">Reference proteome</keyword>
<dbReference type="RefSeq" id="WP_189685756.1">
    <property type="nucleotide sequence ID" value="NZ_BMYK01000002.1"/>
</dbReference>
<dbReference type="EMBL" id="BMYK01000002">
    <property type="protein sequence ID" value="GHC72810.1"/>
    <property type="molecule type" value="Genomic_DNA"/>
</dbReference>
<accession>A0ABQ3FXJ4</accession>